<sequence>MKKDSNIKHHSIHRALLILFFGFFAAIAGLSAESTKPDGLDISIRYYNQAIYTVDSDIELRVSIRNTSTTEQRFRLADHRQFTVAIEARTPENTIVPHSRSFLDVQSMNQPVFFREISLEPGEEYSFIERLDRHVEIDTPGVYVLQAVFTPMLSSRGGDQATRMRSNRLTLTLRPPTAQLEAAIVAAEQEVRSQLLRQDLSPDRTVEHLVESRQRQQWERFFLYLDVESIMLRNPRLERQFRNSSPQQRTEMIERYMELMRQQETEDEILQIPQSFRMLQTEYTPTDGSVVVEKRFAFPTYTEIKEYTYYLRRLDSHWVVYDYSVRNLGTE</sequence>
<dbReference type="EMBL" id="CP003282">
    <property type="protein sequence ID" value="AFG37532.1"/>
    <property type="molecule type" value="Genomic_DNA"/>
</dbReference>
<organism evidence="1 2">
    <name type="scientific">Spirochaeta africana (strain ATCC 700263 / DSM 8902 / Z-7692)</name>
    <dbReference type="NCBI Taxonomy" id="889378"/>
    <lineage>
        <taxon>Bacteria</taxon>
        <taxon>Pseudomonadati</taxon>
        <taxon>Spirochaetota</taxon>
        <taxon>Spirochaetia</taxon>
        <taxon>Spirochaetales</taxon>
        <taxon>Spirochaetaceae</taxon>
        <taxon>Spirochaeta</taxon>
    </lineage>
</organism>
<dbReference type="KEGG" id="sfc:Spiaf_1470"/>
<accession>H9UJ39</accession>
<proteinExistence type="predicted"/>
<dbReference type="PATRIC" id="fig|889378.3.peg.1462"/>
<dbReference type="eggNOG" id="ENOG50340W9">
    <property type="taxonomic scope" value="Bacteria"/>
</dbReference>
<dbReference type="HOGENOM" id="CLU_894126_0_0_12"/>
<gene>
    <name evidence="1" type="ordered locus">Spiaf_1470</name>
</gene>
<dbReference type="STRING" id="889378.Spiaf_1470"/>
<evidence type="ECO:0000313" key="1">
    <source>
        <dbReference type="EMBL" id="AFG37532.1"/>
    </source>
</evidence>
<dbReference type="Proteomes" id="UP000007383">
    <property type="component" value="Chromosome"/>
</dbReference>
<keyword evidence="2" id="KW-1185">Reference proteome</keyword>
<dbReference type="RefSeq" id="WP_014455516.1">
    <property type="nucleotide sequence ID" value="NC_017098.1"/>
</dbReference>
<dbReference type="OrthoDB" id="350959at2"/>
<dbReference type="AlphaFoldDB" id="H9UJ39"/>
<protein>
    <submittedName>
        <fullName evidence="1">Uncharacterized protein</fullName>
    </submittedName>
</protein>
<dbReference type="Gene3D" id="2.60.40.2360">
    <property type="entry name" value="Intracellular proteinase inhibitor BsuPI"/>
    <property type="match status" value="1"/>
</dbReference>
<evidence type="ECO:0000313" key="2">
    <source>
        <dbReference type="Proteomes" id="UP000007383"/>
    </source>
</evidence>
<reference evidence="2" key="1">
    <citation type="journal article" date="2013" name="Stand. Genomic Sci.">
        <title>Complete genome sequence of the halophilic bacterium Spirochaeta africana type strain (Z-7692(T)) from the alkaline Lake Magadi in the East African Rift.</title>
        <authorList>
            <person name="Liolos K."/>
            <person name="Abt B."/>
            <person name="Scheuner C."/>
            <person name="Teshima H."/>
            <person name="Held B."/>
            <person name="Lapidus A."/>
            <person name="Nolan M."/>
            <person name="Lucas S."/>
            <person name="Deshpande S."/>
            <person name="Cheng J.F."/>
            <person name="Tapia R."/>
            <person name="Goodwin L.A."/>
            <person name="Pitluck S."/>
            <person name="Pagani I."/>
            <person name="Ivanova N."/>
            <person name="Mavromatis K."/>
            <person name="Mikhailova N."/>
            <person name="Huntemann M."/>
            <person name="Pati A."/>
            <person name="Chen A."/>
            <person name="Palaniappan K."/>
            <person name="Land M."/>
            <person name="Rohde M."/>
            <person name="Tindall B.J."/>
            <person name="Detter J.C."/>
            <person name="Goker M."/>
            <person name="Bristow J."/>
            <person name="Eisen J.A."/>
            <person name="Markowitz V."/>
            <person name="Hugenholtz P."/>
            <person name="Woyke T."/>
            <person name="Klenk H.P."/>
            <person name="Kyrpides N.C."/>
        </authorList>
    </citation>
    <scope>NUCLEOTIDE SEQUENCE</scope>
    <source>
        <strain evidence="2">ATCC 700263 / DSM 8902 / Z-7692</strain>
    </source>
</reference>
<dbReference type="InterPro" id="IPR038144">
    <property type="entry name" value="IPI"/>
</dbReference>
<name>H9UJ39_SPIAZ</name>